<evidence type="ECO:0000313" key="4">
    <source>
        <dbReference type="EMBL" id="MFB0833766.1"/>
    </source>
</evidence>
<evidence type="ECO:0000256" key="2">
    <source>
        <dbReference type="ARBA" id="ARBA00022679"/>
    </source>
</evidence>
<dbReference type="InterPro" id="IPR028098">
    <property type="entry name" value="Glyco_trans_4-like_N"/>
</dbReference>
<evidence type="ECO:0000259" key="3">
    <source>
        <dbReference type="Pfam" id="PF13439"/>
    </source>
</evidence>
<keyword evidence="1 4" id="KW-0328">Glycosyltransferase</keyword>
<protein>
    <submittedName>
        <fullName evidence="4">Glycosyltransferase</fullName>
        <ecNumber evidence="4">2.4.-.-</ecNumber>
    </submittedName>
</protein>
<dbReference type="EMBL" id="JBHDLJ010000002">
    <property type="protein sequence ID" value="MFB0833766.1"/>
    <property type="molecule type" value="Genomic_DNA"/>
</dbReference>
<evidence type="ECO:0000313" key="5">
    <source>
        <dbReference type="Proteomes" id="UP001575652"/>
    </source>
</evidence>
<proteinExistence type="predicted"/>
<feature type="domain" description="Glycosyltransferase subfamily 4-like N-terminal" evidence="3">
    <location>
        <begin position="34"/>
        <end position="158"/>
    </location>
</feature>
<dbReference type="Pfam" id="PF13439">
    <property type="entry name" value="Glyco_transf_4"/>
    <property type="match status" value="1"/>
</dbReference>
<dbReference type="GO" id="GO:0016757">
    <property type="term" value="F:glycosyltransferase activity"/>
    <property type="evidence" value="ECO:0007669"/>
    <property type="project" value="UniProtKB-KW"/>
</dbReference>
<dbReference type="RefSeq" id="WP_373970927.1">
    <property type="nucleotide sequence ID" value="NZ_JBHDLJ010000002.1"/>
</dbReference>
<dbReference type="SUPFAM" id="SSF53756">
    <property type="entry name" value="UDP-Glycosyltransferase/glycogen phosphorylase"/>
    <property type="match status" value="1"/>
</dbReference>
<evidence type="ECO:0000256" key="1">
    <source>
        <dbReference type="ARBA" id="ARBA00022676"/>
    </source>
</evidence>
<sequence>MQQAAADTPIRVASIPYSQVYIRHLEPPRPGSGAVLRLPDPDPAGGGKFTQSVWWPPVMLSAGWVAEHHDEFDLMHIHFGFDAISAADLRELVDELRRRGKPLVYTAHDLRNPHHPDPGAHDAHLDILIPSADRVITLTHGAADAIRARWGVDAVVLPHPHVVDFPTLEKLQAGRRDPATGRVPPPSADRPFRVGVHLKSIRANMDPDIVDALADALAPLPHARLIVNVHRDVVEPGTKDHRPDLAARLRDGAGAGRWTLDAHDYFDEHRFFAYLASLDVSVLPYRFGTHSGWLEACRDVGTSVVAPSCGYYRDQHPSVVEFRHDEKGLDPASLRDAVARLYADRPWPAPTADERRAQRLELAAAHERIYADVLGGSTRRTVGAPRPTREIIP</sequence>
<dbReference type="Gene3D" id="3.40.50.2000">
    <property type="entry name" value="Glycogen Phosphorylase B"/>
    <property type="match status" value="1"/>
</dbReference>
<dbReference type="Proteomes" id="UP001575652">
    <property type="component" value="Unassembled WGS sequence"/>
</dbReference>
<dbReference type="EC" id="2.4.-.-" evidence="4"/>
<keyword evidence="5" id="KW-1185">Reference proteome</keyword>
<organism evidence="4 5">
    <name type="scientific">Arthrobacter halodurans</name>
    <dbReference type="NCBI Taxonomy" id="516699"/>
    <lineage>
        <taxon>Bacteria</taxon>
        <taxon>Bacillati</taxon>
        <taxon>Actinomycetota</taxon>
        <taxon>Actinomycetes</taxon>
        <taxon>Micrococcales</taxon>
        <taxon>Micrococcaceae</taxon>
        <taxon>Arthrobacter</taxon>
    </lineage>
</organism>
<reference evidence="4 5" key="1">
    <citation type="submission" date="2024-09" db="EMBL/GenBank/DDBJ databases">
        <authorList>
            <person name="Salinas-Garcia M.A."/>
            <person name="Prieme A."/>
        </authorList>
    </citation>
    <scope>NUCLEOTIDE SEQUENCE [LARGE SCALE GENOMIC DNA]</scope>
    <source>
        <strain evidence="4 5">DSM 21081</strain>
    </source>
</reference>
<keyword evidence="2 4" id="KW-0808">Transferase</keyword>
<name>A0ABV4UKE8_9MICC</name>
<comment type="caution">
    <text evidence="4">The sequence shown here is derived from an EMBL/GenBank/DDBJ whole genome shotgun (WGS) entry which is preliminary data.</text>
</comment>
<accession>A0ABV4UKE8</accession>
<gene>
    <name evidence="4" type="ORF">ACETWP_04125</name>
</gene>